<keyword evidence="8" id="KW-0946">Virion</keyword>
<evidence type="ECO:0000256" key="15">
    <source>
        <dbReference type="ARBA" id="ARBA00031879"/>
    </source>
</evidence>
<evidence type="ECO:0000256" key="6">
    <source>
        <dbReference type="ARBA" id="ARBA00022561"/>
    </source>
</evidence>
<evidence type="ECO:0000256" key="13">
    <source>
        <dbReference type="ARBA" id="ARBA00029742"/>
    </source>
</evidence>
<reference evidence="17 18" key="1">
    <citation type="journal article" date="1998" name="Microbiology">
        <title>A novel filamentous phage, fs-2, of Vibrio cholerae O139.</title>
        <authorList>
            <person name="Ikema M."/>
            <person name="Honma Y."/>
        </authorList>
    </citation>
    <scope>NUCLEOTIDE SEQUENCE [LARGE SCALE GENOMIC DNA]</scope>
</reference>
<dbReference type="EMBL" id="AB002632">
    <property type="protein sequence ID" value="BAA33480.1"/>
    <property type="molecule type" value="Genomic_DNA"/>
</dbReference>
<evidence type="ECO:0000256" key="1">
    <source>
        <dbReference type="ARBA" id="ARBA00004313"/>
    </source>
</evidence>
<comment type="subcellular location">
    <subcellularLocation>
        <location evidence="1">Host membrane</location>
        <topology evidence="1">Single-pass type I membrane protein</topology>
    </subcellularLocation>
    <subcellularLocation>
        <location evidence="2">Virion</location>
    </subcellularLocation>
</comment>
<evidence type="ECO:0000256" key="12">
    <source>
        <dbReference type="ARBA" id="ARBA00025102"/>
    </source>
</evidence>
<evidence type="ECO:0000256" key="9">
    <source>
        <dbReference type="ARBA" id="ARBA00022870"/>
    </source>
</evidence>
<keyword evidence="18" id="KW-1185">Reference proteome</keyword>
<evidence type="ECO:0000256" key="3">
    <source>
        <dbReference type="ARBA" id="ARBA00005488"/>
    </source>
</evidence>
<dbReference type="PIRSF" id="PIRSF004117">
    <property type="entry name" value="Phage_coat_B"/>
    <property type="match status" value="1"/>
</dbReference>
<dbReference type="SUPFAM" id="SSF57987">
    <property type="entry name" value="Inovirus (filamentous phage) major coat protein"/>
    <property type="match status" value="1"/>
</dbReference>
<evidence type="ECO:0000256" key="14">
    <source>
        <dbReference type="ARBA" id="ARBA00031490"/>
    </source>
</evidence>
<dbReference type="InterPro" id="IPR023390">
    <property type="entry name" value="Phage_M13_G8P_capsid_dom_sf"/>
</dbReference>
<evidence type="ECO:0000313" key="17">
    <source>
        <dbReference type="EMBL" id="BAA33480.1"/>
    </source>
</evidence>
<name>O80260_9VIRU</name>
<keyword evidence="9" id="KW-1043">Host membrane</keyword>
<keyword evidence="10 16" id="KW-1133">Transmembrane helix</keyword>
<evidence type="ECO:0000256" key="7">
    <source>
        <dbReference type="ARBA" id="ARBA00022692"/>
    </source>
</evidence>
<evidence type="ECO:0000256" key="10">
    <source>
        <dbReference type="ARBA" id="ARBA00022989"/>
    </source>
</evidence>
<evidence type="ECO:0000256" key="4">
    <source>
        <dbReference type="ARBA" id="ARBA00018057"/>
    </source>
</evidence>
<dbReference type="KEGG" id="vg:1261867"/>
<dbReference type="RefSeq" id="NP_047368.1">
    <property type="nucleotide sequence ID" value="NC_001956.1"/>
</dbReference>
<evidence type="ECO:0000313" key="18">
    <source>
        <dbReference type="Proteomes" id="UP000000978"/>
    </source>
</evidence>
<evidence type="ECO:0000256" key="8">
    <source>
        <dbReference type="ARBA" id="ARBA00022844"/>
    </source>
</evidence>
<dbReference type="InterPro" id="IPR008020">
    <property type="entry name" value="G8P"/>
</dbReference>
<evidence type="ECO:0000256" key="11">
    <source>
        <dbReference type="ARBA" id="ARBA00023136"/>
    </source>
</evidence>
<keyword evidence="11 16" id="KW-0472">Membrane</keyword>
<keyword evidence="6" id="KW-0167">Capsid protein</keyword>
<dbReference type="GO" id="GO:0033644">
    <property type="term" value="C:host cell membrane"/>
    <property type="evidence" value="ECO:0007669"/>
    <property type="project" value="UniProtKB-SubCell"/>
</dbReference>
<accession>O80260</accession>
<dbReference type="Gene3D" id="1.20.5.80">
    <property type="match status" value="1"/>
</dbReference>
<comment type="function">
    <text evidence="12">Self assembles to form a helical capsid wrapping up the viral genomic DNA. The capsid displays a filamentous structure with a length of 760-1950 nm and a width of 6-8 nm. The virion assembly and budding take place at the host inner membrane.</text>
</comment>
<evidence type="ECO:0000256" key="2">
    <source>
        <dbReference type="ARBA" id="ARBA00004328"/>
    </source>
</evidence>
<evidence type="ECO:0000256" key="16">
    <source>
        <dbReference type="SAM" id="Phobius"/>
    </source>
</evidence>
<organism evidence="17 18">
    <name type="scientific">Vibrio phage fs2</name>
    <dbReference type="NCBI Taxonomy" id="83201"/>
    <lineage>
        <taxon>Viruses</taxon>
        <taxon>Monodnaviria</taxon>
        <taxon>Loebvirae</taxon>
        <taxon>Hofneiviricota</taxon>
        <taxon>Faserviricetes</taxon>
        <taxon>Tubulavirales</taxon>
        <taxon>Inoviridae</taxon>
        <taxon>Saetivirus</taxon>
        <taxon>Saetivirus fs2</taxon>
    </lineage>
</organism>
<comment type="similarity">
    <text evidence="3">Belongs to the inovirus capsid protein family.</text>
</comment>
<dbReference type="Proteomes" id="UP000000978">
    <property type="component" value="Segment"/>
</dbReference>
<proteinExistence type="inferred from homology"/>
<keyword evidence="7 16" id="KW-0812">Transmembrane</keyword>
<dbReference type="GeneID" id="1261867"/>
<feature type="transmembrane region" description="Helical" evidence="16">
    <location>
        <begin position="40"/>
        <end position="62"/>
    </location>
</feature>
<dbReference type="Pfam" id="PF19199">
    <property type="entry name" value="Phage_coatGP8"/>
    <property type="match status" value="1"/>
</dbReference>
<keyword evidence="5" id="KW-1139">Helical capsid protein</keyword>
<protein>
    <recommendedName>
        <fullName evidence="4">Capsid protein G8P</fullName>
    </recommendedName>
    <alternativeName>
        <fullName evidence="15">Coat protein B</fullName>
    </alternativeName>
    <alternativeName>
        <fullName evidence="14">Gene 8 protein</fullName>
    </alternativeName>
    <alternativeName>
        <fullName evidence="13">Major coat protein</fullName>
    </alternativeName>
</protein>
<dbReference type="GO" id="GO:0019029">
    <property type="term" value="C:helical viral capsid"/>
    <property type="evidence" value="ECO:0007669"/>
    <property type="project" value="UniProtKB-KW"/>
</dbReference>
<sequence>MKKSTKAALIVASLAAVAATGANAAIPQEAQAALDAVGEFTSTVVGWMWGVGTAMIVGFVGLKVVKKGANKAT</sequence>
<evidence type="ECO:0000256" key="5">
    <source>
        <dbReference type="ARBA" id="ARBA00022497"/>
    </source>
</evidence>